<dbReference type="EMBL" id="JAPQKI010000009">
    <property type="protein sequence ID" value="KAJ5090691.1"/>
    <property type="molecule type" value="Genomic_DNA"/>
</dbReference>
<proteinExistence type="predicted"/>
<dbReference type="AlphaFoldDB" id="A0A9W9K2X0"/>
<dbReference type="OrthoDB" id="4343623at2759"/>
<gene>
    <name evidence="2" type="ORF">N7532_009375</name>
</gene>
<evidence type="ECO:0000313" key="3">
    <source>
        <dbReference type="Proteomes" id="UP001149074"/>
    </source>
</evidence>
<reference evidence="2" key="1">
    <citation type="submission" date="2022-11" db="EMBL/GenBank/DDBJ databases">
        <authorList>
            <person name="Petersen C."/>
        </authorList>
    </citation>
    <scope>NUCLEOTIDE SEQUENCE</scope>
    <source>
        <strain evidence="2">IBT 30761</strain>
    </source>
</reference>
<sequence length="203" mass="22024">MISAEIAQIPSAWPNAIDTRAHPAYLDVIPPRESGDALKRSQPYDSSALRFHPERKTRRIMSSSSDSIYTNSTPEQLDRNESVPVQSNESQGVLACVKEQVNSVTGGRSVSEIGSEVSTLAGEKASEVKEVIVPAAEGALETLQARIHSLTGAENGTGSGFEQAVDSALHPDEHRAIDEMDSEQLCDFLREKHMSTKPPPKMN</sequence>
<reference evidence="2" key="2">
    <citation type="journal article" date="2023" name="IMA Fungus">
        <title>Comparative genomic study of the Penicillium genus elucidates a diverse pangenome and 15 lateral gene transfer events.</title>
        <authorList>
            <person name="Petersen C."/>
            <person name="Sorensen T."/>
            <person name="Nielsen M.R."/>
            <person name="Sondergaard T.E."/>
            <person name="Sorensen J.L."/>
            <person name="Fitzpatrick D.A."/>
            <person name="Frisvad J.C."/>
            <person name="Nielsen K.L."/>
        </authorList>
    </citation>
    <scope>NUCLEOTIDE SEQUENCE</scope>
    <source>
        <strain evidence="2">IBT 30761</strain>
    </source>
</reference>
<evidence type="ECO:0000256" key="1">
    <source>
        <dbReference type="SAM" id="MobiDB-lite"/>
    </source>
</evidence>
<evidence type="ECO:0000313" key="2">
    <source>
        <dbReference type="EMBL" id="KAJ5090691.1"/>
    </source>
</evidence>
<keyword evidence="3" id="KW-1185">Reference proteome</keyword>
<dbReference type="RefSeq" id="XP_056472672.1">
    <property type="nucleotide sequence ID" value="XM_056621866.1"/>
</dbReference>
<accession>A0A9W9K2X0</accession>
<organism evidence="2 3">
    <name type="scientific">Penicillium argentinense</name>
    <dbReference type="NCBI Taxonomy" id="1131581"/>
    <lineage>
        <taxon>Eukaryota</taxon>
        <taxon>Fungi</taxon>
        <taxon>Dikarya</taxon>
        <taxon>Ascomycota</taxon>
        <taxon>Pezizomycotina</taxon>
        <taxon>Eurotiomycetes</taxon>
        <taxon>Eurotiomycetidae</taxon>
        <taxon>Eurotiales</taxon>
        <taxon>Aspergillaceae</taxon>
        <taxon>Penicillium</taxon>
    </lineage>
</organism>
<dbReference type="GeneID" id="81360845"/>
<comment type="caution">
    <text evidence="2">The sequence shown here is derived from an EMBL/GenBank/DDBJ whole genome shotgun (WGS) entry which is preliminary data.</text>
</comment>
<name>A0A9W9K2X0_9EURO</name>
<feature type="region of interest" description="Disordered" evidence="1">
    <location>
        <begin position="32"/>
        <end position="82"/>
    </location>
</feature>
<dbReference type="Proteomes" id="UP001149074">
    <property type="component" value="Unassembled WGS sequence"/>
</dbReference>
<protein>
    <submittedName>
        <fullName evidence="2">Uncharacterized protein</fullName>
    </submittedName>
</protein>